<evidence type="ECO:0000256" key="13">
    <source>
        <dbReference type="ARBA" id="ARBA00023304"/>
    </source>
</evidence>
<keyword evidence="12" id="KW-0663">Pyridoxal phosphate</keyword>
<comment type="catalytic activity">
    <reaction evidence="18">
        <text>L-valine + 2-oxoglutarate = 3-methyl-2-oxobutanoate + L-glutamate</text>
        <dbReference type="Rhea" id="RHEA:24813"/>
        <dbReference type="ChEBI" id="CHEBI:11851"/>
        <dbReference type="ChEBI" id="CHEBI:16810"/>
        <dbReference type="ChEBI" id="CHEBI:29985"/>
        <dbReference type="ChEBI" id="CHEBI:57762"/>
        <dbReference type="EC" id="2.6.1.42"/>
    </reaction>
</comment>
<accession>A0A8G2BFP7</accession>
<comment type="catalytic activity">
    <reaction evidence="17">
        <text>D-alanine + 2-oxoglutarate = D-glutamate + pyruvate</text>
        <dbReference type="Rhea" id="RHEA:15869"/>
        <dbReference type="ChEBI" id="CHEBI:15361"/>
        <dbReference type="ChEBI" id="CHEBI:16810"/>
        <dbReference type="ChEBI" id="CHEBI:29986"/>
        <dbReference type="ChEBI" id="CHEBI:57416"/>
        <dbReference type="EC" id="2.6.1.21"/>
    </reaction>
</comment>
<evidence type="ECO:0000313" key="21">
    <source>
        <dbReference type="EMBL" id="SDF11708.1"/>
    </source>
</evidence>
<dbReference type="InterPro" id="IPR005784">
    <property type="entry name" value="D_amino_transT"/>
</dbReference>
<keyword evidence="22" id="KW-1185">Reference proteome</keyword>
<gene>
    <name evidence="21" type="ORF">SAMN05660686_00322</name>
</gene>
<dbReference type="FunFam" id="3.20.10.10:FF:000002">
    <property type="entry name" value="D-alanine aminotransferase"/>
    <property type="match status" value="1"/>
</dbReference>
<evidence type="ECO:0000256" key="20">
    <source>
        <dbReference type="ARBA" id="ARBA00049229"/>
    </source>
</evidence>
<evidence type="ECO:0000256" key="9">
    <source>
        <dbReference type="ARBA" id="ARBA00013053"/>
    </source>
</evidence>
<dbReference type="GO" id="GO:0030170">
    <property type="term" value="F:pyridoxal phosphate binding"/>
    <property type="evidence" value="ECO:0007669"/>
    <property type="project" value="InterPro"/>
</dbReference>
<dbReference type="EC" id="2.6.1.42" evidence="9"/>
<dbReference type="InterPro" id="IPR043132">
    <property type="entry name" value="BCAT-like_C"/>
</dbReference>
<evidence type="ECO:0000256" key="8">
    <source>
        <dbReference type="ARBA" id="ARBA00012874"/>
    </source>
</evidence>
<evidence type="ECO:0000256" key="12">
    <source>
        <dbReference type="ARBA" id="ARBA00022898"/>
    </source>
</evidence>
<evidence type="ECO:0000256" key="16">
    <source>
        <dbReference type="ARBA" id="ARBA00033391"/>
    </source>
</evidence>
<dbReference type="NCBIfam" id="NF005209">
    <property type="entry name" value="PRK06680.1"/>
    <property type="match status" value="1"/>
</dbReference>
<comment type="pathway">
    <text evidence="4">Amino-acid biosynthesis; L-valine biosynthesis; L-valine from pyruvate: step 4/4.</text>
</comment>
<dbReference type="GO" id="GO:0046416">
    <property type="term" value="P:D-amino acid metabolic process"/>
    <property type="evidence" value="ECO:0007669"/>
    <property type="project" value="InterPro"/>
</dbReference>
<dbReference type="Gene3D" id="3.20.10.10">
    <property type="entry name" value="D-amino Acid Aminotransferase, subunit A, domain 2"/>
    <property type="match status" value="1"/>
</dbReference>
<comment type="similarity">
    <text evidence="6">Belongs to the class-IV pyridoxal-phosphate-dependent aminotransferase family.</text>
</comment>
<name>A0A8G2BFP7_9PROT</name>
<evidence type="ECO:0000256" key="1">
    <source>
        <dbReference type="ARBA" id="ARBA00001933"/>
    </source>
</evidence>
<comment type="pathway">
    <text evidence="5">Amino-acid biosynthesis; L-leucine biosynthesis; L-leucine from 3-methyl-2-oxobutanoate: step 4/4.</text>
</comment>
<dbReference type="GO" id="GO:0004084">
    <property type="term" value="F:branched-chain-amino-acid transaminase activity"/>
    <property type="evidence" value="ECO:0007669"/>
    <property type="project" value="UniProtKB-EC"/>
</dbReference>
<evidence type="ECO:0000256" key="10">
    <source>
        <dbReference type="ARBA" id="ARBA00014472"/>
    </source>
</evidence>
<dbReference type="Proteomes" id="UP000198615">
    <property type="component" value="Unassembled WGS sequence"/>
</dbReference>
<dbReference type="GO" id="GO:0005829">
    <property type="term" value="C:cytosol"/>
    <property type="evidence" value="ECO:0007669"/>
    <property type="project" value="TreeGrafter"/>
</dbReference>
<dbReference type="GO" id="GO:0047810">
    <property type="term" value="F:D-alanine-2-oxoglutarate aminotransferase activity"/>
    <property type="evidence" value="ECO:0007669"/>
    <property type="project" value="UniProtKB-EC"/>
</dbReference>
<proteinExistence type="inferred from homology"/>
<dbReference type="GO" id="GO:0008652">
    <property type="term" value="P:amino acid biosynthetic process"/>
    <property type="evidence" value="ECO:0007669"/>
    <property type="project" value="UniProtKB-ARBA"/>
</dbReference>
<dbReference type="Pfam" id="PF01063">
    <property type="entry name" value="Aminotran_4"/>
    <property type="match status" value="1"/>
</dbReference>
<evidence type="ECO:0000256" key="14">
    <source>
        <dbReference type="ARBA" id="ARBA00030138"/>
    </source>
</evidence>
<dbReference type="SUPFAM" id="SSF56752">
    <property type="entry name" value="D-aminoacid aminotransferase-like PLP-dependent enzymes"/>
    <property type="match status" value="1"/>
</dbReference>
<dbReference type="AlphaFoldDB" id="A0A8G2BFP7"/>
<dbReference type="InterPro" id="IPR043131">
    <property type="entry name" value="BCAT-like_N"/>
</dbReference>
<comment type="caution">
    <text evidence="21">The sequence shown here is derived from an EMBL/GenBank/DDBJ whole genome shotgun (WGS) entry which is preliminary data.</text>
</comment>
<comment type="cofactor">
    <cofactor evidence="1">
        <name>pyridoxal 5'-phosphate</name>
        <dbReference type="ChEBI" id="CHEBI:597326"/>
    </cofactor>
</comment>
<evidence type="ECO:0000256" key="15">
    <source>
        <dbReference type="ARBA" id="ARBA00033316"/>
    </source>
</evidence>
<evidence type="ECO:0000256" key="7">
    <source>
        <dbReference type="ARBA" id="ARBA00011738"/>
    </source>
</evidence>
<evidence type="ECO:0000256" key="3">
    <source>
        <dbReference type="ARBA" id="ARBA00004824"/>
    </source>
</evidence>
<evidence type="ECO:0000313" key="22">
    <source>
        <dbReference type="Proteomes" id="UP000198615"/>
    </source>
</evidence>
<comment type="function">
    <text evidence="2">Acts on leucine, isoleucine and valine.</text>
</comment>
<comment type="catalytic activity">
    <reaction evidence="19">
        <text>L-isoleucine + 2-oxoglutarate = (S)-3-methyl-2-oxopentanoate + L-glutamate</text>
        <dbReference type="Rhea" id="RHEA:24801"/>
        <dbReference type="ChEBI" id="CHEBI:16810"/>
        <dbReference type="ChEBI" id="CHEBI:29985"/>
        <dbReference type="ChEBI" id="CHEBI:35146"/>
        <dbReference type="ChEBI" id="CHEBI:58045"/>
        <dbReference type="EC" id="2.6.1.42"/>
    </reaction>
</comment>
<comment type="subunit">
    <text evidence="7">Homodimer.</text>
</comment>
<dbReference type="PANTHER" id="PTHR42743">
    <property type="entry name" value="AMINO-ACID AMINOTRANSFERASE"/>
    <property type="match status" value="1"/>
</dbReference>
<reference evidence="21 22" key="1">
    <citation type="submission" date="2016-10" db="EMBL/GenBank/DDBJ databases">
        <authorList>
            <person name="Varghese N."/>
            <person name="Submissions S."/>
        </authorList>
    </citation>
    <scope>NUCLEOTIDE SEQUENCE [LARGE SCALE GENOMIC DNA]</scope>
    <source>
        <strain evidence="21 22">DSM 18839</strain>
    </source>
</reference>
<evidence type="ECO:0000256" key="19">
    <source>
        <dbReference type="ARBA" id="ARBA00048798"/>
    </source>
</evidence>
<keyword evidence="13" id="KW-0100">Branched-chain amino acid biosynthesis</keyword>
<evidence type="ECO:0000256" key="11">
    <source>
        <dbReference type="ARBA" id="ARBA00021779"/>
    </source>
</evidence>
<sequence>MSRIAYVNGRFLPHSHAEVHVEDRGYQFADGVYEVVLVQNGVMVDEMPHLDRLDRSLDELRIAHPMSRGALRSVMRELVRLNRIRNGLVYMQVTRGVAKRDHPFPKNAKPSIVLTAKRISMPSQETVENGVKVITIRDIRWERCDIKSVSLLPNILGKQEARENGAFEAWQVDADGNVTEGTSSNAWIVTQDGELVTRPATNDILNGITRLSILKLAERQGLKYVERAFSVDEAKKAREAFASSATAFVTPVTQIDDVVIGNGKAGTLSRGLRDSYMEYAAGEGATA</sequence>
<dbReference type="InterPro" id="IPR050571">
    <property type="entry name" value="Class-IV_PLP-Dep_Aminotrnsfr"/>
</dbReference>
<dbReference type="InterPro" id="IPR036038">
    <property type="entry name" value="Aminotransferase-like"/>
</dbReference>
<dbReference type="Gene3D" id="3.30.470.10">
    <property type="match status" value="1"/>
</dbReference>
<evidence type="ECO:0000256" key="18">
    <source>
        <dbReference type="ARBA" id="ARBA00048212"/>
    </source>
</evidence>
<dbReference type="OrthoDB" id="9805628at2"/>
<dbReference type="EC" id="2.6.1.21" evidence="8"/>
<evidence type="ECO:0000256" key="17">
    <source>
        <dbReference type="ARBA" id="ARBA00047911"/>
    </source>
</evidence>
<evidence type="ECO:0000256" key="6">
    <source>
        <dbReference type="ARBA" id="ARBA00009320"/>
    </source>
</evidence>
<comment type="pathway">
    <text evidence="3">Amino-acid biosynthesis; L-isoleucine biosynthesis; L-isoleucine from 2-oxobutanoate: step 4/4.</text>
</comment>
<organism evidence="21 22">
    <name type="scientific">Thalassobaculum litoreum DSM 18839</name>
    <dbReference type="NCBI Taxonomy" id="1123362"/>
    <lineage>
        <taxon>Bacteria</taxon>
        <taxon>Pseudomonadati</taxon>
        <taxon>Pseudomonadota</taxon>
        <taxon>Alphaproteobacteria</taxon>
        <taxon>Rhodospirillales</taxon>
        <taxon>Thalassobaculaceae</taxon>
        <taxon>Thalassobaculum</taxon>
    </lineage>
</organism>
<dbReference type="PANTHER" id="PTHR42743:SF11">
    <property type="entry name" value="AMINODEOXYCHORISMATE LYASE"/>
    <property type="match status" value="1"/>
</dbReference>
<dbReference type="RefSeq" id="WP_028794842.1">
    <property type="nucleotide sequence ID" value="NZ_FNBW01000001.1"/>
</dbReference>
<dbReference type="GO" id="GO:0009082">
    <property type="term" value="P:branched-chain amino acid biosynthetic process"/>
    <property type="evidence" value="ECO:0007669"/>
    <property type="project" value="UniProtKB-KW"/>
</dbReference>
<evidence type="ECO:0000256" key="5">
    <source>
        <dbReference type="ARBA" id="ARBA00005072"/>
    </source>
</evidence>
<dbReference type="InterPro" id="IPR001544">
    <property type="entry name" value="Aminotrans_IV"/>
</dbReference>
<comment type="catalytic activity">
    <reaction evidence="20">
        <text>L-leucine + 2-oxoglutarate = 4-methyl-2-oxopentanoate + L-glutamate</text>
        <dbReference type="Rhea" id="RHEA:18321"/>
        <dbReference type="ChEBI" id="CHEBI:16810"/>
        <dbReference type="ChEBI" id="CHEBI:17865"/>
        <dbReference type="ChEBI" id="CHEBI:29985"/>
        <dbReference type="ChEBI" id="CHEBI:57427"/>
        <dbReference type="EC" id="2.6.1.42"/>
    </reaction>
</comment>
<evidence type="ECO:0000256" key="4">
    <source>
        <dbReference type="ARBA" id="ARBA00004931"/>
    </source>
</evidence>
<keyword evidence="13" id="KW-0028">Amino-acid biosynthesis</keyword>
<dbReference type="NCBIfam" id="TIGR01121">
    <property type="entry name" value="D_amino_aminoT"/>
    <property type="match status" value="1"/>
</dbReference>
<dbReference type="EMBL" id="FNBW01000001">
    <property type="protein sequence ID" value="SDF11708.1"/>
    <property type="molecule type" value="Genomic_DNA"/>
</dbReference>
<dbReference type="CDD" id="cd01558">
    <property type="entry name" value="D-AAT_like"/>
    <property type="match status" value="1"/>
</dbReference>
<evidence type="ECO:0000256" key="2">
    <source>
        <dbReference type="ARBA" id="ARBA00003109"/>
    </source>
</evidence>
<protein>
    <recommendedName>
        <fullName evidence="11">D-alanine aminotransferase</fullName>
        <ecNumber evidence="8">2.6.1.21</ecNumber>
        <ecNumber evidence="9">2.6.1.42</ecNumber>
    </recommendedName>
    <alternativeName>
        <fullName evidence="16">D-amino acid aminotransferase</fullName>
    </alternativeName>
    <alternativeName>
        <fullName evidence="14">D-amino acid transaminase</fullName>
    </alternativeName>
    <alternativeName>
        <fullName evidence="15">D-aspartate aminotransferase</fullName>
    </alternativeName>
    <alternativeName>
        <fullName evidence="10">Probable branched-chain-amino-acid aminotransferase</fullName>
    </alternativeName>
</protein>